<gene>
    <name evidence="3" type="ORF">ACFPPA_06760</name>
</gene>
<protein>
    <submittedName>
        <fullName evidence="3">Universal stress protein</fullName>
    </submittedName>
</protein>
<reference evidence="4" key="1">
    <citation type="journal article" date="2019" name="Int. J. Syst. Evol. Microbiol.">
        <title>The Global Catalogue of Microorganisms (GCM) 10K type strain sequencing project: providing services to taxonomists for standard genome sequencing and annotation.</title>
        <authorList>
            <consortium name="The Broad Institute Genomics Platform"/>
            <consortium name="The Broad Institute Genome Sequencing Center for Infectious Disease"/>
            <person name="Wu L."/>
            <person name="Ma J."/>
        </authorList>
    </citation>
    <scope>NUCLEOTIDE SEQUENCE [LARGE SCALE GENOMIC DNA]</scope>
    <source>
        <strain evidence="4">CGMCC 1.16619</strain>
    </source>
</reference>
<dbReference type="PANTHER" id="PTHR46268:SF15">
    <property type="entry name" value="UNIVERSAL STRESS PROTEIN HP_0031"/>
    <property type="match status" value="1"/>
</dbReference>
<dbReference type="Pfam" id="PF00582">
    <property type="entry name" value="Usp"/>
    <property type="match status" value="1"/>
</dbReference>
<keyword evidence="4" id="KW-1185">Reference proteome</keyword>
<evidence type="ECO:0000259" key="2">
    <source>
        <dbReference type="Pfam" id="PF00582"/>
    </source>
</evidence>
<dbReference type="PANTHER" id="PTHR46268">
    <property type="entry name" value="STRESS RESPONSE PROTEIN NHAX"/>
    <property type="match status" value="1"/>
</dbReference>
<organism evidence="3 4">
    <name type="scientific">Rhodanobacter ginsengisoli</name>
    <dbReference type="NCBI Taxonomy" id="418646"/>
    <lineage>
        <taxon>Bacteria</taxon>
        <taxon>Pseudomonadati</taxon>
        <taxon>Pseudomonadota</taxon>
        <taxon>Gammaproteobacteria</taxon>
        <taxon>Lysobacterales</taxon>
        <taxon>Rhodanobacteraceae</taxon>
        <taxon>Rhodanobacter</taxon>
    </lineage>
</organism>
<dbReference type="InterPro" id="IPR006016">
    <property type="entry name" value="UspA"/>
</dbReference>
<accession>A0ABW0QML8</accession>
<sequence>MKDILVYTEKLQDWSPAVTYAAGLAATFDATLTGLHVCVSPMTTMPPYDAPGVMENLLEDIRAREDDAFAAGDSFIARATGSGVPRAAWQVATGYLPSVLERIGNWQDLLVLERTANAPWGTTPAISRILLTAGLPCIMLPTGYEQAFSLDCIALAWNGAAEAVRAIHAALPLIRRAKRVLLLQGESRPEFSVSEISWRPEFDIFHYLRQHGAQVEQHPLVTSGRDAGVALLDAADQHGADLLVMGAWGRTRFSEWMLGGATRHVLNHAGIPVFMRH</sequence>
<name>A0ABW0QML8_9GAMM</name>
<comment type="caution">
    <text evidence="3">The sequence shown here is derived from an EMBL/GenBank/DDBJ whole genome shotgun (WGS) entry which is preliminary data.</text>
</comment>
<evidence type="ECO:0000313" key="4">
    <source>
        <dbReference type="Proteomes" id="UP001596114"/>
    </source>
</evidence>
<dbReference type="SUPFAM" id="SSF52402">
    <property type="entry name" value="Adenine nucleotide alpha hydrolases-like"/>
    <property type="match status" value="2"/>
</dbReference>
<evidence type="ECO:0000313" key="3">
    <source>
        <dbReference type="EMBL" id="MFC5525442.1"/>
    </source>
</evidence>
<dbReference type="InterPro" id="IPR006015">
    <property type="entry name" value="Universal_stress_UspA"/>
</dbReference>
<dbReference type="EMBL" id="JBHSNF010000001">
    <property type="protein sequence ID" value="MFC5525442.1"/>
    <property type="molecule type" value="Genomic_DNA"/>
</dbReference>
<proteinExistence type="inferred from homology"/>
<dbReference type="CDD" id="cd00293">
    <property type="entry name" value="USP-like"/>
    <property type="match status" value="1"/>
</dbReference>
<evidence type="ECO:0000256" key="1">
    <source>
        <dbReference type="ARBA" id="ARBA00008791"/>
    </source>
</evidence>
<comment type="similarity">
    <text evidence="1">Belongs to the universal stress protein A family.</text>
</comment>
<dbReference type="Proteomes" id="UP001596114">
    <property type="component" value="Unassembled WGS sequence"/>
</dbReference>
<dbReference type="Gene3D" id="3.40.50.12370">
    <property type="match status" value="1"/>
</dbReference>
<dbReference type="RefSeq" id="WP_377318528.1">
    <property type="nucleotide sequence ID" value="NZ_JBHSNF010000001.1"/>
</dbReference>
<feature type="domain" description="UspA" evidence="2">
    <location>
        <begin position="207"/>
        <end position="275"/>
    </location>
</feature>
<dbReference type="PRINTS" id="PR01438">
    <property type="entry name" value="UNVRSLSTRESS"/>
</dbReference>